<organism evidence="7 8">
    <name type="scientific">Methanospirillum stamsii</name>
    <dbReference type="NCBI Taxonomy" id="1277351"/>
    <lineage>
        <taxon>Archaea</taxon>
        <taxon>Methanobacteriati</taxon>
        <taxon>Methanobacteriota</taxon>
        <taxon>Stenosarchaea group</taxon>
        <taxon>Methanomicrobia</taxon>
        <taxon>Methanomicrobiales</taxon>
        <taxon>Methanospirillaceae</taxon>
        <taxon>Methanospirillum</taxon>
    </lineage>
</organism>
<keyword evidence="3" id="KW-0418">Kinase</keyword>
<keyword evidence="5" id="KW-0812">Transmembrane</keyword>
<keyword evidence="5" id="KW-0472">Membrane</keyword>
<keyword evidence="8" id="KW-1185">Reference proteome</keyword>
<protein>
    <recommendedName>
        <fullName evidence="6">Protein kinase domain-containing protein</fullName>
    </recommendedName>
</protein>
<dbReference type="PROSITE" id="PS50011">
    <property type="entry name" value="PROTEIN_KINASE_DOM"/>
    <property type="match status" value="1"/>
</dbReference>
<feature type="transmembrane region" description="Helical" evidence="5">
    <location>
        <begin position="62"/>
        <end position="81"/>
    </location>
</feature>
<proteinExistence type="predicted"/>
<dbReference type="RefSeq" id="WP_109939992.1">
    <property type="nucleotide sequence ID" value="NZ_CP176366.1"/>
</dbReference>
<keyword evidence="4" id="KW-0067">ATP-binding</keyword>
<sequence>MKTTIFPPANTIADKKHISAGIGNILSLILAVNYLLAFVLLLSTSVHHGHGGGMGAGPGNAINLYMPSFLILFLLLILFHLISLFQVRLPVRLIVVIGFGQVISGTLALGLLLFSRQSLSLLQTVYPGTTLLIISLALSILSGMVMIIKQVRHGHFFEIKSDSRNISAFPLPMNRYKNVRLIGEGGVGAVWYAERIGDGVPVVVKVPRRDDEKTGMSFMQEINIWKDLEHTHIARVFSANILPVPYIEIEYLPGSVAELNTPVQLEQALGIIRGLVSALMYAHARGVIHCDIKPTNILLTAEGIPKLTDWGLARSGSSRWSVEGFSPTYASPEQRKSHPECKFSTDIWQTGMVFAELLTGKADIPSGKEPVFLTEKGSLILSILQKCMAIDPTERYPSVQALSDDLSHIIIRE</sequence>
<dbReference type="Proteomes" id="UP000245934">
    <property type="component" value="Unassembled WGS sequence"/>
</dbReference>
<feature type="domain" description="Protein kinase" evidence="6">
    <location>
        <begin position="176"/>
        <end position="413"/>
    </location>
</feature>
<reference evidence="7 8" key="1">
    <citation type="submission" date="2018-05" db="EMBL/GenBank/DDBJ databases">
        <title>Draft genome of Methanospirillum stamsii Pt1.</title>
        <authorList>
            <person name="Dueholm M.S."/>
            <person name="Nielsen P.H."/>
            <person name="Bakmann L.F."/>
            <person name="Otzen D.E."/>
        </authorList>
    </citation>
    <scope>NUCLEOTIDE SEQUENCE [LARGE SCALE GENOMIC DNA]</scope>
    <source>
        <strain evidence="7 8">Pt1</strain>
    </source>
</reference>
<feature type="transmembrane region" description="Helical" evidence="5">
    <location>
        <begin position="21"/>
        <end position="42"/>
    </location>
</feature>
<name>A0A2V2NJG9_9EURY</name>
<evidence type="ECO:0000256" key="2">
    <source>
        <dbReference type="ARBA" id="ARBA00022741"/>
    </source>
</evidence>
<dbReference type="EMBL" id="QGMZ01000010">
    <property type="protein sequence ID" value="PWR75473.1"/>
    <property type="molecule type" value="Genomic_DNA"/>
</dbReference>
<keyword evidence="5" id="KW-1133">Transmembrane helix</keyword>
<dbReference type="SMART" id="SM00220">
    <property type="entry name" value="S_TKc"/>
    <property type="match status" value="1"/>
</dbReference>
<accession>A0A2V2NJG9</accession>
<dbReference type="CDD" id="cd14014">
    <property type="entry name" value="STKc_PknB_like"/>
    <property type="match status" value="1"/>
</dbReference>
<gene>
    <name evidence="7" type="ORF">DLD82_04925</name>
</gene>
<dbReference type="InterPro" id="IPR000719">
    <property type="entry name" value="Prot_kinase_dom"/>
</dbReference>
<evidence type="ECO:0000313" key="8">
    <source>
        <dbReference type="Proteomes" id="UP000245934"/>
    </source>
</evidence>
<feature type="transmembrane region" description="Helical" evidence="5">
    <location>
        <begin position="93"/>
        <end position="114"/>
    </location>
</feature>
<dbReference type="InterPro" id="IPR008271">
    <property type="entry name" value="Ser/Thr_kinase_AS"/>
</dbReference>
<evidence type="ECO:0000259" key="6">
    <source>
        <dbReference type="PROSITE" id="PS50011"/>
    </source>
</evidence>
<dbReference type="GO" id="GO:0005524">
    <property type="term" value="F:ATP binding"/>
    <property type="evidence" value="ECO:0007669"/>
    <property type="project" value="UniProtKB-KW"/>
</dbReference>
<feature type="transmembrane region" description="Helical" evidence="5">
    <location>
        <begin position="126"/>
        <end position="148"/>
    </location>
</feature>
<dbReference type="PANTHER" id="PTHR43289:SF6">
    <property type="entry name" value="SERINE_THREONINE-PROTEIN KINASE NEKL-3"/>
    <property type="match status" value="1"/>
</dbReference>
<keyword evidence="1" id="KW-0808">Transferase</keyword>
<keyword evidence="2" id="KW-0547">Nucleotide-binding</keyword>
<dbReference type="AlphaFoldDB" id="A0A2V2NJG9"/>
<dbReference type="Pfam" id="PF00069">
    <property type="entry name" value="Pkinase"/>
    <property type="match status" value="1"/>
</dbReference>
<dbReference type="SUPFAM" id="SSF56112">
    <property type="entry name" value="Protein kinase-like (PK-like)"/>
    <property type="match status" value="1"/>
</dbReference>
<comment type="caution">
    <text evidence="7">The sequence shown here is derived from an EMBL/GenBank/DDBJ whole genome shotgun (WGS) entry which is preliminary data.</text>
</comment>
<dbReference type="OrthoDB" id="41005at2157"/>
<evidence type="ECO:0000313" key="7">
    <source>
        <dbReference type="EMBL" id="PWR75473.1"/>
    </source>
</evidence>
<dbReference type="Gene3D" id="1.10.510.10">
    <property type="entry name" value="Transferase(Phosphotransferase) domain 1"/>
    <property type="match status" value="1"/>
</dbReference>
<dbReference type="GeneID" id="97609596"/>
<dbReference type="PANTHER" id="PTHR43289">
    <property type="entry name" value="MITOGEN-ACTIVATED PROTEIN KINASE KINASE KINASE 20-RELATED"/>
    <property type="match status" value="1"/>
</dbReference>
<evidence type="ECO:0000256" key="4">
    <source>
        <dbReference type="ARBA" id="ARBA00022840"/>
    </source>
</evidence>
<dbReference type="PROSITE" id="PS00108">
    <property type="entry name" value="PROTEIN_KINASE_ST"/>
    <property type="match status" value="1"/>
</dbReference>
<evidence type="ECO:0000256" key="5">
    <source>
        <dbReference type="SAM" id="Phobius"/>
    </source>
</evidence>
<dbReference type="Gene3D" id="3.30.200.20">
    <property type="entry name" value="Phosphorylase Kinase, domain 1"/>
    <property type="match status" value="1"/>
</dbReference>
<dbReference type="InterPro" id="IPR011009">
    <property type="entry name" value="Kinase-like_dom_sf"/>
</dbReference>
<evidence type="ECO:0000256" key="3">
    <source>
        <dbReference type="ARBA" id="ARBA00022777"/>
    </source>
</evidence>
<dbReference type="GO" id="GO:0004674">
    <property type="term" value="F:protein serine/threonine kinase activity"/>
    <property type="evidence" value="ECO:0007669"/>
    <property type="project" value="TreeGrafter"/>
</dbReference>
<evidence type="ECO:0000256" key="1">
    <source>
        <dbReference type="ARBA" id="ARBA00022679"/>
    </source>
</evidence>